<feature type="domain" description="YgjP-like metallopeptidase" evidence="1">
    <location>
        <begin position="102"/>
        <end position="149"/>
    </location>
</feature>
<dbReference type="EMBL" id="FOHV01000002">
    <property type="protein sequence ID" value="SES73563.1"/>
    <property type="molecule type" value="Genomic_DNA"/>
</dbReference>
<proteinExistence type="predicted"/>
<keyword evidence="3" id="KW-1185">Reference proteome</keyword>
<reference evidence="3" key="1">
    <citation type="submission" date="2016-10" db="EMBL/GenBank/DDBJ databases">
        <authorList>
            <person name="Varghese N."/>
            <person name="Submissions S."/>
        </authorList>
    </citation>
    <scope>NUCLEOTIDE SEQUENCE [LARGE SCALE GENOMIC DNA]</scope>
    <source>
        <strain evidence="3">DSM 18579</strain>
    </source>
</reference>
<organism evidence="2 3">
    <name type="scientific">Thorsellia anophelis DSM 18579</name>
    <dbReference type="NCBI Taxonomy" id="1123402"/>
    <lineage>
        <taxon>Bacteria</taxon>
        <taxon>Pseudomonadati</taxon>
        <taxon>Pseudomonadota</taxon>
        <taxon>Gammaproteobacteria</taxon>
        <taxon>Enterobacterales</taxon>
        <taxon>Thorselliaceae</taxon>
        <taxon>Thorsellia</taxon>
    </lineage>
</organism>
<gene>
    <name evidence="2" type="ORF">SAMN02583745_00393</name>
</gene>
<evidence type="ECO:0000313" key="2">
    <source>
        <dbReference type="EMBL" id="SES73563.1"/>
    </source>
</evidence>
<sequence>MAGLEYFQGYSPEIRLQVQNLIETKRIGMVLKNRYKGEPIHQFNSDKLLFGYANSLKQKYFKNAPVLNKVQYDNKIHVMHNALGLHTAVTRVQGGKANAKIEIRIGNIFKRAPEPFLKMIVVHELAHIKEKTHNKAFYQLCTYMEPNYFQLEFDVRLFLVQIEIEGTPFFDS</sequence>
<dbReference type="PANTHER" id="PTHR30399:SF1">
    <property type="entry name" value="UTP PYROPHOSPHATASE"/>
    <property type="match status" value="1"/>
</dbReference>
<protein>
    <recommendedName>
        <fullName evidence="1">YgjP-like metallopeptidase domain-containing protein</fullName>
    </recommendedName>
</protein>
<dbReference type="Gene3D" id="3.30.2010.10">
    <property type="entry name" value="Metalloproteases ('zincins'), catalytic domain"/>
    <property type="match status" value="1"/>
</dbReference>
<dbReference type="STRING" id="1123402.SAMN02583745_00393"/>
<dbReference type="InterPro" id="IPR002725">
    <property type="entry name" value="YgjP-like_metallopeptidase"/>
</dbReference>
<dbReference type="Pfam" id="PF01863">
    <property type="entry name" value="YgjP-like"/>
    <property type="match status" value="1"/>
</dbReference>
<accession>A0A1H9YWJ5</accession>
<dbReference type="RefSeq" id="WP_093317304.1">
    <property type="nucleotide sequence ID" value="NZ_FOHV01000002.1"/>
</dbReference>
<dbReference type="AlphaFoldDB" id="A0A1H9YWJ5"/>
<dbReference type="PANTHER" id="PTHR30399">
    <property type="entry name" value="UNCHARACTERIZED PROTEIN YGJP"/>
    <property type="match status" value="1"/>
</dbReference>
<name>A0A1H9YWJ5_9GAMM</name>
<dbReference type="Proteomes" id="UP000242642">
    <property type="component" value="Unassembled WGS sequence"/>
</dbReference>
<dbReference type="OrthoDB" id="9000630at2"/>
<dbReference type="InterPro" id="IPR053136">
    <property type="entry name" value="UTP_pyrophosphatase-like"/>
</dbReference>
<evidence type="ECO:0000313" key="3">
    <source>
        <dbReference type="Proteomes" id="UP000242642"/>
    </source>
</evidence>
<evidence type="ECO:0000259" key="1">
    <source>
        <dbReference type="Pfam" id="PF01863"/>
    </source>
</evidence>
<dbReference type="CDD" id="cd07344">
    <property type="entry name" value="M48_yhfN_like"/>
    <property type="match status" value="1"/>
</dbReference>